<evidence type="ECO:0000313" key="3">
    <source>
        <dbReference type="Proteomes" id="UP000663992"/>
    </source>
</evidence>
<evidence type="ECO:0000313" key="2">
    <source>
        <dbReference type="EMBL" id="MBN7821038.1"/>
    </source>
</evidence>
<sequence length="141" mass="15748">MHLEGLSVDEIAPSAIEYRHLRALVGWSNDLDEQSMIGSLTNSLYHVTLRNNDQLVGMARVVGDGYMYFYIQDVVVHPDWQRCGIGHLLMEKVEDFLKLAAGPGATVGLFAAKGKEGFYRDYGYLERTGSELGLGMCRFVN</sequence>
<dbReference type="CDD" id="cd04301">
    <property type="entry name" value="NAT_SF"/>
    <property type="match status" value="1"/>
</dbReference>
<dbReference type="PROSITE" id="PS51186">
    <property type="entry name" value="GNAT"/>
    <property type="match status" value="1"/>
</dbReference>
<evidence type="ECO:0000259" key="1">
    <source>
        <dbReference type="PROSITE" id="PS51186"/>
    </source>
</evidence>
<dbReference type="Pfam" id="PF13673">
    <property type="entry name" value="Acetyltransf_10"/>
    <property type="match status" value="1"/>
</dbReference>
<protein>
    <submittedName>
        <fullName evidence="2">GNAT family N-acetyltransferase</fullName>
    </submittedName>
</protein>
<dbReference type="InterPro" id="IPR016181">
    <property type="entry name" value="Acyl_CoA_acyltransferase"/>
</dbReference>
<name>A0ABS3CV89_9ALTE</name>
<comment type="caution">
    <text evidence="2">The sequence shown here is derived from an EMBL/GenBank/DDBJ whole genome shotgun (WGS) entry which is preliminary data.</text>
</comment>
<dbReference type="InterPro" id="IPR053144">
    <property type="entry name" value="Acetyltransferase_Butenolide"/>
</dbReference>
<organism evidence="2 3">
    <name type="scientific">Bowmanella yangjiangensis</name>
    <dbReference type="NCBI Taxonomy" id="2811230"/>
    <lineage>
        <taxon>Bacteria</taxon>
        <taxon>Pseudomonadati</taxon>
        <taxon>Pseudomonadota</taxon>
        <taxon>Gammaproteobacteria</taxon>
        <taxon>Alteromonadales</taxon>
        <taxon>Alteromonadaceae</taxon>
        <taxon>Bowmanella</taxon>
    </lineage>
</organism>
<dbReference type="Proteomes" id="UP000663992">
    <property type="component" value="Unassembled WGS sequence"/>
</dbReference>
<feature type="domain" description="N-acetyltransferase" evidence="1">
    <location>
        <begin position="6"/>
        <end position="130"/>
    </location>
</feature>
<dbReference type="PANTHER" id="PTHR43233">
    <property type="entry name" value="FAMILY N-ACETYLTRANSFERASE, PUTATIVE (AFU_ORTHOLOGUE AFUA_6G03350)-RELATED"/>
    <property type="match status" value="1"/>
</dbReference>
<dbReference type="SUPFAM" id="SSF55729">
    <property type="entry name" value="Acyl-CoA N-acyltransferases (Nat)"/>
    <property type="match status" value="1"/>
</dbReference>
<keyword evidence="3" id="KW-1185">Reference proteome</keyword>
<dbReference type="EMBL" id="JAFKCS010000014">
    <property type="protein sequence ID" value="MBN7821038.1"/>
    <property type="molecule type" value="Genomic_DNA"/>
</dbReference>
<dbReference type="InterPro" id="IPR000182">
    <property type="entry name" value="GNAT_dom"/>
</dbReference>
<gene>
    <name evidence="2" type="ORF">J0A65_14300</name>
</gene>
<reference evidence="2 3" key="1">
    <citation type="submission" date="2021-03" db="EMBL/GenBank/DDBJ databases">
        <title>novel species isolated from a fishpond in China.</title>
        <authorList>
            <person name="Lu H."/>
            <person name="Cai Z."/>
        </authorList>
    </citation>
    <scope>NUCLEOTIDE SEQUENCE [LARGE SCALE GENOMIC DNA]</scope>
    <source>
        <strain evidence="2 3">Y57</strain>
    </source>
</reference>
<accession>A0ABS3CV89</accession>
<dbReference type="PANTHER" id="PTHR43233:SF1">
    <property type="entry name" value="FAMILY N-ACETYLTRANSFERASE, PUTATIVE (AFU_ORTHOLOGUE AFUA_6G03350)-RELATED"/>
    <property type="match status" value="1"/>
</dbReference>
<proteinExistence type="predicted"/>
<dbReference type="RefSeq" id="WP_206594935.1">
    <property type="nucleotide sequence ID" value="NZ_JAFKCS010000014.1"/>
</dbReference>
<dbReference type="Gene3D" id="3.40.630.30">
    <property type="match status" value="1"/>
</dbReference>